<dbReference type="CDD" id="cd17242">
    <property type="entry name" value="MobM_relaxase"/>
    <property type="match status" value="1"/>
</dbReference>
<dbReference type="RefSeq" id="WP_137193041.1">
    <property type="nucleotide sequence ID" value="NZ_CP039964.1"/>
</dbReference>
<reference evidence="3 4" key="1">
    <citation type="submission" date="2019-05" db="EMBL/GenBank/DDBJ databases">
        <title>Pseudorhodobacter turbinis sp. nov., isolated from the gut of the Korean turban shell.</title>
        <authorList>
            <person name="Jeong Y.-S."/>
            <person name="Kang W.-R."/>
            <person name="Bae J.-W."/>
        </authorList>
    </citation>
    <scope>NUCLEOTIDE SEQUENCE [LARGE SCALE GENOMIC DNA]</scope>
    <source>
        <strain evidence="3 4">S12M18</strain>
    </source>
</reference>
<evidence type="ECO:0000256" key="2">
    <source>
        <dbReference type="SAM" id="MobiDB-lite"/>
    </source>
</evidence>
<gene>
    <name evidence="3" type="ORF">EOK75_06005</name>
</gene>
<sequence length="610" mass="67847">MSVHARFDNPQPVNAPKPPIVLRFQGLHPDNLGRFDMHDHRNGGDLSHVDLNASELNEVLHCEPKWQATIKAEVAAARRDNFRERMEALRKKGRKAEREALQAEGESDPWRRCSGGPLREGILTVNKEWFGGTGQAEWDAEKVAAFKKAAMDFLRNHFPDGQLRYANAHHDEEAFHIHFVAVVWTEKVTANRGRQMLLQASMNPLLKNYEHAQDLAGEAFAPLGIARGERRAEARRVTKEAGEDVPKKRRHIPPSEWRADQQAAGHEKSSEILEAAQHKAKEMIAYGRIMGKATIRKSRKRAIKEARRRKEAATREVAAAERHRKEEERAADAARKARADAEAALVTIEEKSANSAEAAQVATATLQEVRAETGVEAEKLQGVKTEIINAEKGLTDVQAEVEKASLRRDQVTAEVVTQGENLDRLKSLAKKKTTDLAATSGQVQSLKSERQAETQALDGVKKKREVAKSELADIEAKVVTAEAKLSKAESLMKVLVEGIDMLGSAVLRWITAPNPSEEKLGWGPNAPKAKDEHKRIETRMRPVMPKLVPLAQSIRRTIDETLSFERAEIAADAAYVLEQRETLEAEQRAELTRILNAHAQTDPTSDGPGV</sequence>
<feature type="region of interest" description="Disordered" evidence="2">
    <location>
        <begin position="306"/>
        <end position="330"/>
    </location>
</feature>
<protein>
    <recommendedName>
        <fullName evidence="5">Plasmid recombination enzyme</fullName>
    </recommendedName>
</protein>
<dbReference type="Proteomes" id="UP000298631">
    <property type="component" value="Chromosome"/>
</dbReference>
<dbReference type="EMBL" id="CP039964">
    <property type="protein sequence ID" value="QCO55366.1"/>
    <property type="molecule type" value="Genomic_DNA"/>
</dbReference>
<feature type="coiled-coil region" evidence="1">
    <location>
        <begin position="443"/>
        <end position="491"/>
    </location>
</feature>
<dbReference type="OrthoDB" id="7586183at2"/>
<evidence type="ECO:0008006" key="5">
    <source>
        <dbReference type="Google" id="ProtNLM"/>
    </source>
</evidence>
<feature type="compositionally biased region" description="Basic and acidic residues" evidence="2">
    <location>
        <begin position="235"/>
        <end position="246"/>
    </location>
</feature>
<dbReference type="GO" id="GO:0006310">
    <property type="term" value="P:DNA recombination"/>
    <property type="evidence" value="ECO:0007669"/>
    <property type="project" value="InterPro"/>
</dbReference>
<evidence type="ECO:0000313" key="4">
    <source>
        <dbReference type="Proteomes" id="UP000298631"/>
    </source>
</evidence>
<dbReference type="InterPro" id="IPR001668">
    <property type="entry name" value="Mob_Pre"/>
</dbReference>
<keyword evidence="4" id="KW-1185">Reference proteome</keyword>
<name>A0A4P8EEU9_9RHOB</name>
<evidence type="ECO:0000256" key="1">
    <source>
        <dbReference type="SAM" id="Coils"/>
    </source>
</evidence>
<evidence type="ECO:0000313" key="3">
    <source>
        <dbReference type="EMBL" id="QCO55366.1"/>
    </source>
</evidence>
<dbReference type="GO" id="GO:0003677">
    <property type="term" value="F:DNA binding"/>
    <property type="evidence" value="ECO:0007669"/>
    <property type="project" value="InterPro"/>
</dbReference>
<feature type="region of interest" description="Disordered" evidence="2">
    <location>
        <begin position="235"/>
        <end position="266"/>
    </location>
</feature>
<feature type="compositionally biased region" description="Basic and acidic residues" evidence="2">
    <location>
        <begin position="311"/>
        <end position="330"/>
    </location>
</feature>
<dbReference type="Pfam" id="PF01076">
    <property type="entry name" value="Mob_Pre"/>
    <property type="match status" value="1"/>
</dbReference>
<dbReference type="Gene3D" id="3.30.930.30">
    <property type="match status" value="1"/>
</dbReference>
<proteinExistence type="predicted"/>
<organism evidence="3 4">
    <name type="scientific">Pseudorhodobacter turbinis</name>
    <dbReference type="NCBI Taxonomy" id="2500533"/>
    <lineage>
        <taxon>Bacteria</taxon>
        <taxon>Pseudomonadati</taxon>
        <taxon>Pseudomonadota</taxon>
        <taxon>Alphaproteobacteria</taxon>
        <taxon>Rhodobacterales</taxon>
        <taxon>Paracoccaceae</taxon>
        <taxon>Pseudorhodobacter</taxon>
    </lineage>
</organism>
<feature type="compositionally biased region" description="Basic and acidic residues" evidence="2">
    <location>
        <begin position="90"/>
        <end position="101"/>
    </location>
</feature>
<dbReference type="KEGG" id="pseb:EOK75_06005"/>
<feature type="region of interest" description="Disordered" evidence="2">
    <location>
        <begin position="90"/>
        <end position="113"/>
    </location>
</feature>
<dbReference type="AlphaFoldDB" id="A0A4P8EEU9"/>
<keyword evidence="1" id="KW-0175">Coiled coil</keyword>
<accession>A0A4P8EEU9</accession>